<feature type="transmembrane region" description="Helical" evidence="1">
    <location>
        <begin position="141"/>
        <end position="162"/>
    </location>
</feature>
<dbReference type="EMBL" id="BMVC01000001">
    <property type="protein sequence ID" value="GHC79386.1"/>
    <property type="molecule type" value="Genomic_DNA"/>
</dbReference>
<evidence type="ECO:0000256" key="1">
    <source>
        <dbReference type="SAM" id="Phobius"/>
    </source>
</evidence>
<keyword evidence="1" id="KW-0472">Membrane</keyword>
<comment type="caution">
    <text evidence="2">The sequence shown here is derived from an EMBL/GenBank/DDBJ whole genome shotgun (WGS) entry which is preliminary data.</text>
</comment>
<keyword evidence="1" id="KW-0812">Transmembrane</keyword>
<evidence type="ECO:0000313" key="3">
    <source>
        <dbReference type="Proteomes" id="UP000638353"/>
    </source>
</evidence>
<proteinExistence type="predicted"/>
<reference evidence="2" key="1">
    <citation type="journal article" date="2014" name="Int. J. Syst. Evol. Microbiol.">
        <title>Complete genome sequence of Corynebacterium casei LMG S-19264T (=DSM 44701T), isolated from a smear-ripened cheese.</title>
        <authorList>
            <consortium name="US DOE Joint Genome Institute (JGI-PGF)"/>
            <person name="Walter F."/>
            <person name="Albersmeier A."/>
            <person name="Kalinowski J."/>
            <person name="Ruckert C."/>
        </authorList>
    </citation>
    <scope>NUCLEOTIDE SEQUENCE</scope>
    <source>
        <strain evidence="2">JCM 4637</strain>
    </source>
</reference>
<accession>A0A918WTF6</accession>
<feature type="transmembrane region" description="Helical" evidence="1">
    <location>
        <begin position="5"/>
        <end position="24"/>
    </location>
</feature>
<evidence type="ECO:0000313" key="2">
    <source>
        <dbReference type="EMBL" id="GHC79386.1"/>
    </source>
</evidence>
<protein>
    <submittedName>
        <fullName evidence="2">Uncharacterized protein</fullName>
    </submittedName>
</protein>
<gene>
    <name evidence="2" type="ORF">GCM10010334_05570</name>
</gene>
<dbReference type="Proteomes" id="UP000638353">
    <property type="component" value="Unassembled WGS sequence"/>
</dbReference>
<sequence>MAVGAVASGLMVAFVGVVMVLHWWDDPDFVREAERASVCGPHSGSLVENGGCLYFEPWRVVRAHPSGAGVRLDLEMVDDCCDNGTARAQFAEAGPIAGALRVGDTVNAAGLGYIDGLMVVERNGVTQKTLDYPVGVSDASLARALMVLTLGGVLFASGCYALRNSSPLRVNPAPGPSPRPT</sequence>
<reference evidence="2" key="2">
    <citation type="submission" date="2020-09" db="EMBL/GenBank/DDBJ databases">
        <authorList>
            <person name="Sun Q."/>
            <person name="Ohkuma M."/>
        </authorList>
    </citation>
    <scope>NUCLEOTIDE SEQUENCE</scope>
    <source>
        <strain evidence="2">JCM 4637</strain>
    </source>
</reference>
<name>A0A918WTF6_9ACTN</name>
<organism evidence="2 3">
    <name type="scientific">Streptomyces finlayi</name>
    <dbReference type="NCBI Taxonomy" id="67296"/>
    <lineage>
        <taxon>Bacteria</taxon>
        <taxon>Bacillati</taxon>
        <taxon>Actinomycetota</taxon>
        <taxon>Actinomycetes</taxon>
        <taxon>Kitasatosporales</taxon>
        <taxon>Streptomycetaceae</taxon>
        <taxon>Streptomyces</taxon>
    </lineage>
</organism>
<dbReference type="AlphaFoldDB" id="A0A918WTF6"/>
<keyword evidence="1" id="KW-1133">Transmembrane helix</keyword>